<dbReference type="Pfam" id="PF03349">
    <property type="entry name" value="Toluene_X"/>
    <property type="match status" value="1"/>
</dbReference>
<evidence type="ECO:0000256" key="3">
    <source>
        <dbReference type="ARBA" id="ARBA00022452"/>
    </source>
</evidence>
<dbReference type="InterPro" id="IPR005017">
    <property type="entry name" value="OMPP1/FadL/TodX"/>
</dbReference>
<reference evidence="9 10" key="1">
    <citation type="submission" date="2017-02" db="EMBL/GenBank/DDBJ databases">
        <authorList>
            <person name="Peterson S.W."/>
        </authorList>
    </citation>
    <scope>NUCLEOTIDE SEQUENCE [LARGE SCALE GENOMIC DNA]</scope>
    <source>
        <strain evidence="9 10">ATCC 700028</strain>
    </source>
</reference>
<keyword evidence="6" id="KW-0472">Membrane</keyword>
<feature type="signal peptide" evidence="8">
    <location>
        <begin position="1"/>
        <end position="19"/>
    </location>
</feature>
<dbReference type="PANTHER" id="PTHR35093">
    <property type="entry name" value="OUTER MEMBRANE PROTEIN NMB0088-RELATED"/>
    <property type="match status" value="1"/>
</dbReference>
<keyword evidence="3" id="KW-1134">Transmembrane beta strand</keyword>
<evidence type="ECO:0000256" key="6">
    <source>
        <dbReference type="ARBA" id="ARBA00023136"/>
    </source>
</evidence>
<keyword evidence="10" id="KW-1185">Reference proteome</keyword>
<dbReference type="OrthoDB" id="92810at2"/>
<dbReference type="GO" id="GO:0009279">
    <property type="term" value="C:cell outer membrane"/>
    <property type="evidence" value="ECO:0007669"/>
    <property type="project" value="UniProtKB-SubCell"/>
</dbReference>
<evidence type="ECO:0000256" key="4">
    <source>
        <dbReference type="ARBA" id="ARBA00022692"/>
    </source>
</evidence>
<dbReference type="Gene3D" id="2.40.160.60">
    <property type="entry name" value="Outer membrane protein transport protein (OMPP1/FadL/TodX)"/>
    <property type="match status" value="1"/>
</dbReference>
<comment type="similarity">
    <text evidence="2">Belongs to the OmpP1/FadL family.</text>
</comment>
<keyword evidence="4" id="KW-0812">Transmembrane</keyword>
<dbReference type="SUPFAM" id="SSF56935">
    <property type="entry name" value="Porins"/>
    <property type="match status" value="1"/>
</dbReference>
<dbReference type="STRING" id="180163.SAMN02745174_01705"/>
<evidence type="ECO:0000313" key="9">
    <source>
        <dbReference type="EMBL" id="SJZ83897.1"/>
    </source>
</evidence>
<feature type="chain" id="PRO_5013341069" evidence="8">
    <location>
        <begin position="20"/>
        <end position="460"/>
    </location>
</feature>
<protein>
    <submittedName>
        <fullName evidence="9">Long-chain fatty acid transport protein</fullName>
    </submittedName>
</protein>
<keyword evidence="5 8" id="KW-0732">Signal</keyword>
<dbReference type="Proteomes" id="UP000191153">
    <property type="component" value="Unassembled WGS sequence"/>
</dbReference>
<keyword evidence="7" id="KW-0998">Cell outer membrane</keyword>
<evidence type="ECO:0000256" key="1">
    <source>
        <dbReference type="ARBA" id="ARBA00004571"/>
    </source>
</evidence>
<name>A0A1T4NXX2_9FUSO</name>
<evidence type="ECO:0000313" key="10">
    <source>
        <dbReference type="Proteomes" id="UP000191153"/>
    </source>
</evidence>
<dbReference type="PANTHER" id="PTHR35093:SF8">
    <property type="entry name" value="OUTER MEMBRANE PROTEIN NMB0088-RELATED"/>
    <property type="match status" value="1"/>
</dbReference>
<accession>A0A1T4NXX2</accession>
<dbReference type="RefSeq" id="WP_078694175.1">
    <property type="nucleotide sequence ID" value="NZ_FUWX01000012.1"/>
</dbReference>
<evidence type="ECO:0000256" key="2">
    <source>
        <dbReference type="ARBA" id="ARBA00008163"/>
    </source>
</evidence>
<proteinExistence type="inferred from homology"/>
<evidence type="ECO:0000256" key="8">
    <source>
        <dbReference type="SAM" id="SignalP"/>
    </source>
</evidence>
<comment type="subcellular location">
    <subcellularLocation>
        <location evidence="1">Cell outer membrane</location>
        <topology evidence="1">Multi-pass membrane protein</topology>
    </subcellularLocation>
</comment>
<gene>
    <name evidence="9" type="ORF">SAMN02745174_01705</name>
</gene>
<evidence type="ECO:0000256" key="7">
    <source>
        <dbReference type="ARBA" id="ARBA00023237"/>
    </source>
</evidence>
<organism evidence="9 10">
    <name type="scientific">Cetobacterium ceti</name>
    <dbReference type="NCBI Taxonomy" id="180163"/>
    <lineage>
        <taxon>Bacteria</taxon>
        <taxon>Fusobacteriati</taxon>
        <taxon>Fusobacteriota</taxon>
        <taxon>Fusobacteriia</taxon>
        <taxon>Fusobacteriales</taxon>
        <taxon>Fusobacteriaceae</taxon>
        <taxon>Cetobacterium</taxon>
    </lineage>
</organism>
<dbReference type="GO" id="GO:0015483">
    <property type="term" value="F:long-chain fatty acid transporting porin activity"/>
    <property type="evidence" value="ECO:0007669"/>
    <property type="project" value="TreeGrafter"/>
</dbReference>
<sequence>MRKQLLLAAILLTSIKGFAGSIDYLSQQDAEYFAHPSMTGKIGVSGAYYNPAGTAFMEDGTYMQVNNQTHFKTYKMKVDGETFKSDKPSPIIPSIQIVKVDNGRSYFFHGGAIAGGGNVAYEGGLGMFKVMENMLNEGLNKQAIEIAKKTKQNLNLPSNFKPIQFTGGNTVKGSSYYVTLQGGVAQKINDHWSAAFALRYVNAERKLKGVGNYSLTAPNYDKNFNMIGITHANPRFDINSERTAQGVNGIFGLNYNNDKLNVGLRYETETRLNFKTKEKNLKSFASSFGNTNPIIAAGIIDKITNNQNVKEWTNGAKGKRNLPAMASIGASYAITEKTTLLTSGNYYFIKEAGDSFGAYDGYHNGYEVAFGIDHKLNEKWTLMGGYQYTNTGANKHTYKDTDYALDADMFGLGVKYQYSPNLSLMATGATVVYHSATSVTNVTYSKHVYSMGLGATYKFN</sequence>
<dbReference type="EMBL" id="FUWX01000012">
    <property type="protein sequence ID" value="SJZ83897.1"/>
    <property type="molecule type" value="Genomic_DNA"/>
</dbReference>
<evidence type="ECO:0000256" key="5">
    <source>
        <dbReference type="ARBA" id="ARBA00022729"/>
    </source>
</evidence>
<dbReference type="AlphaFoldDB" id="A0A1T4NXX2"/>